<keyword evidence="3 4" id="KW-0808">Transferase</keyword>
<dbReference type="InterPro" id="IPR029993">
    <property type="entry name" value="GAUT"/>
</dbReference>
<evidence type="ECO:0000256" key="2">
    <source>
        <dbReference type="ARBA" id="ARBA00006351"/>
    </source>
</evidence>
<dbReference type="GO" id="GO:0000139">
    <property type="term" value="C:Golgi membrane"/>
    <property type="evidence" value="ECO:0007669"/>
    <property type="project" value="UniProtKB-SubCell"/>
</dbReference>
<dbReference type="InterPro" id="IPR029044">
    <property type="entry name" value="Nucleotide-diphossugar_trans"/>
</dbReference>
<dbReference type="GO" id="GO:0071555">
    <property type="term" value="P:cell wall organization"/>
    <property type="evidence" value="ECO:0007669"/>
    <property type="project" value="UniProtKB-KW"/>
</dbReference>
<dbReference type="Gene3D" id="3.90.550.10">
    <property type="entry name" value="Spore Coat Polysaccharide Biosynthesis Protein SpsA, Chain A"/>
    <property type="match status" value="1"/>
</dbReference>
<keyword evidence="4" id="KW-0333">Golgi apparatus</keyword>
<dbReference type="PANTHER" id="PTHR32116:SF31">
    <property type="entry name" value="GALACTURONOSYLTRANSFERASE 8"/>
    <property type="match status" value="1"/>
</dbReference>
<dbReference type="SUPFAM" id="SSF53448">
    <property type="entry name" value="Nucleotide-diphospho-sugar transferases"/>
    <property type="match status" value="1"/>
</dbReference>
<dbReference type="EMBL" id="OZ075112">
    <property type="protein sequence ID" value="CAL4969274.1"/>
    <property type="molecule type" value="Genomic_DNA"/>
</dbReference>
<dbReference type="GO" id="GO:0016757">
    <property type="term" value="F:glycosyltransferase activity"/>
    <property type="evidence" value="ECO:0007669"/>
    <property type="project" value="UniProtKB-KW"/>
</dbReference>
<comment type="pathway">
    <text evidence="1 4">Glycan metabolism; pectin biosynthesis.</text>
</comment>
<dbReference type="CDD" id="cd06429">
    <property type="entry name" value="GT8_like_1"/>
    <property type="match status" value="1"/>
</dbReference>
<name>A0ABC8ZXI3_9POAL</name>
<comment type="subcellular location">
    <subcellularLocation>
        <location evidence="4">Golgi apparatus membrane</location>
        <topology evidence="4">Single-pass type II membrane protein</topology>
    </subcellularLocation>
</comment>
<dbReference type="PANTHER" id="PTHR32116">
    <property type="entry name" value="GALACTURONOSYLTRANSFERASE 4-RELATED"/>
    <property type="match status" value="1"/>
</dbReference>
<gene>
    <name evidence="6" type="ORF">URODEC1_LOCUS49530</name>
</gene>
<dbReference type="InterPro" id="IPR002495">
    <property type="entry name" value="Glyco_trans_8"/>
</dbReference>
<accession>A0ABC8ZXI3</accession>
<dbReference type="AlphaFoldDB" id="A0ABC8ZXI3"/>
<comment type="similarity">
    <text evidence="2 4">Belongs to the glycosyltransferase 8 family.</text>
</comment>
<reference evidence="7" key="1">
    <citation type="submission" date="2024-06" db="EMBL/GenBank/DDBJ databases">
        <authorList>
            <person name="Ryan C."/>
        </authorList>
    </citation>
    <scope>NUCLEOTIDE SEQUENCE [LARGE SCALE GENOMIC DNA]</scope>
</reference>
<sequence>MAAAAGSPRRGARPVAALALFLILLAAAAAAPAAAGGGSAAVNGDRLRAEQIRKQASDAAASAAALAAASRRLHLDRARHLRLLSSLHRNLTNTLRALSLAADAAGASPDPASANASSSRQLDLQAKDLIRAARGAIADSKPLFDPQLKIQRLKDAIFAQNEMLARAKKRGAFASLIAAKSIPKPLHCLAVRLTAERIARPDEYAEPVPPPRALEDPALFHYAIFSDNVLAASCVVRSAVANSIDPSKHVFHVVTDRMNLGAMQVIIRRMDLKGAHYEVKAFEDYKFLNSSYVPVLRQLESANLQKFYFENKLENATKDASNMKFRNPKYLSMLNHLRFYLPEMYPKLHRILFLDDDVVVQRDLTGLWKIDMDGKVNGAVETCFGSFHRYWQYMNFSHPLIKAKFSPNACGWAYGMNFFDLDSWRREKCTEQYHYWQNQNENRTLWKLGTLPPGLITFYSTTKPLDKSWHVLGLGYNPSISMEEIRNAAVVHFNGNMKPWLDIGMNQFRHLWTKYVDYDDEYIRQCNFAPP</sequence>
<evidence type="ECO:0000313" key="6">
    <source>
        <dbReference type="EMBL" id="CAL4969274.1"/>
    </source>
</evidence>
<feature type="chain" id="PRO_5044866770" description="Hexosyltransferase" evidence="5">
    <location>
        <begin position="31"/>
        <end position="531"/>
    </location>
</feature>
<keyword evidence="5" id="KW-0732">Signal</keyword>
<dbReference type="Proteomes" id="UP001497457">
    <property type="component" value="Chromosome 2b"/>
</dbReference>
<evidence type="ECO:0000256" key="4">
    <source>
        <dbReference type="RuleBase" id="RU362027"/>
    </source>
</evidence>
<organism evidence="6 7">
    <name type="scientific">Urochloa decumbens</name>
    <dbReference type="NCBI Taxonomy" id="240449"/>
    <lineage>
        <taxon>Eukaryota</taxon>
        <taxon>Viridiplantae</taxon>
        <taxon>Streptophyta</taxon>
        <taxon>Embryophyta</taxon>
        <taxon>Tracheophyta</taxon>
        <taxon>Spermatophyta</taxon>
        <taxon>Magnoliopsida</taxon>
        <taxon>Liliopsida</taxon>
        <taxon>Poales</taxon>
        <taxon>Poaceae</taxon>
        <taxon>PACMAD clade</taxon>
        <taxon>Panicoideae</taxon>
        <taxon>Panicodae</taxon>
        <taxon>Paniceae</taxon>
        <taxon>Melinidinae</taxon>
        <taxon>Urochloa</taxon>
    </lineage>
</organism>
<proteinExistence type="inferred from homology"/>
<keyword evidence="3 4" id="KW-0328">Glycosyltransferase</keyword>
<evidence type="ECO:0000256" key="3">
    <source>
        <dbReference type="ARBA" id="ARBA00022676"/>
    </source>
</evidence>
<keyword evidence="7" id="KW-1185">Reference proteome</keyword>
<evidence type="ECO:0000256" key="1">
    <source>
        <dbReference type="ARBA" id="ARBA00004877"/>
    </source>
</evidence>
<reference evidence="6 7" key="2">
    <citation type="submission" date="2024-10" db="EMBL/GenBank/DDBJ databases">
        <authorList>
            <person name="Ryan C."/>
        </authorList>
    </citation>
    <scope>NUCLEOTIDE SEQUENCE [LARGE SCALE GENOMIC DNA]</scope>
</reference>
<dbReference type="EC" id="2.4.1.-" evidence="4"/>
<dbReference type="Pfam" id="PF01501">
    <property type="entry name" value="Glyco_transf_8"/>
    <property type="match status" value="1"/>
</dbReference>
<protein>
    <recommendedName>
        <fullName evidence="4">Hexosyltransferase</fullName>
        <ecNumber evidence="4">2.4.1.-</ecNumber>
    </recommendedName>
</protein>
<evidence type="ECO:0000313" key="7">
    <source>
        <dbReference type="Proteomes" id="UP001497457"/>
    </source>
</evidence>
<keyword evidence="4" id="KW-0961">Cell wall biogenesis/degradation</keyword>
<feature type="signal peptide" evidence="5">
    <location>
        <begin position="1"/>
        <end position="30"/>
    </location>
</feature>
<evidence type="ECO:0000256" key="5">
    <source>
        <dbReference type="SAM" id="SignalP"/>
    </source>
</evidence>